<evidence type="ECO:0000313" key="3">
    <source>
        <dbReference type="Proteomes" id="UP000283090"/>
    </source>
</evidence>
<dbReference type="Proteomes" id="UP000283090">
    <property type="component" value="Unassembled WGS sequence"/>
</dbReference>
<sequence>MSELNPKSPELPSAIDPEPLGVPDAPPPYKEIDAQSELVPAKSKPNYETAKPAAPRPKKKRKPKAEDEKGPEVDPKAQFSRVNRELERTEAPEYHLVITRPVVCADTASTPSEEIVRHNINTFLVRLYKKCGHDYSPLRFSEFKLEQGPVDEDGNVKDELLIRLAPIDEGTTVTDHIGSFVKCLFNTESQDVVSSISELRILGISPVKGTAIQRQWDLELLQDIGIMCQFFKVVEDLGEQKNRANNLKKEIADNESRRILSFAIALGIDLVGRMCWIPERLLRLVFGDGAIPRDEECEREIQRRAEEVLTNIAQSRTSREDMEECKRRAARSMDECCKAIDAVVATTDLMTRPSSDQETYQFLNALTSCIRWAADALTCDVDMLRAFLQESQEHKKRLEAQRAMFFGRLGNVLVESAISGGIMMLRGDDIAESIRYAYANWAGMDWWSICKAALPFAVPVLRWTLSEITTLYASHEDYVVKKGLETALNAAVTLQEVWYVSTWTYVFVTQTEERNGIRIFSDDTVMKLWRLYGSKAEEVSGVEDEVERSDDAIDSENIRTLGMVLERNKLRLKKNHEKLKAAVAEFRTIHNV</sequence>
<accession>A0A437A1N0</accession>
<proteinExistence type="predicted"/>
<name>A0A437A1N0_ARTFL</name>
<comment type="caution">
    <text evidence="2">The sequence shown here is derived from an EMBL/GenBank/DDBJ whole genome shotgun (WGS) entry which is preliminary data.</text>
</comment>
<dbReference type="AlphaFoldDB" id="A0A437A1N0"/>
<protein>
    <submittedName>
        <fullName evidence="2">Uncharacterized protein</fullName>
    </submittedName>
</protein>
<dbReference type="VEuPathDB" id="FungiDB:DFL_003306"/>
<gene>
    <name evidence="2" type="ORF">DFL_003306</name>
</gene>
<evidence type="ECO:0000313" key="2">
    <source>
        <dbReference type="EMBL" id="RVD84970.1"/>
    </source>
</evidence>
<feature type="compositionally biased region" description="Basic and acidic residues" evidence="1">
    <location>
        <begin position="64"/>
        <end position="75"/>
    </location>
</feature>
<dbReference type="EMBL" id="SAEB01000006">
    <property type="protein sequence ID" value="RVD84970.1"/>
    <property type="molecule type" value="Genomic_DNA"/>
</dbReference>
<feature type="region of interest" description="Disordered" evidence="1">
    <location>
        <begin position="1"/>
        <end position="86"/>
    </location>
</feature>
<dbReference type="OrthoDB" id="10514050at2759"/>
<evidence type="ECO:0000256" key="1">
    <source>
        <dbReference type="SAM" id="MobiDB-lite"/>
    </source>
</evidence>
<dbReference type="RefSeq" id="XP_067490514.1">
    <property type="nucleotide sequence ID" value="XM_067632225.1"/>
</dbReference>
<organism evidence="2 3">
    <name type="scientific">Arthrobotrys flagrans</name>
    <name type="common">Nematode-trapping fungus</name>
    <name type="synonym">Trichothecium flagrans</name>
    <dbReference type="NCBI Taxonomy" id="97331"/>
    <lineage>
        <taxon>Eukaryota</taxon>
        <taxon>Fungi</taxon>
        <taxon>Dikarya</taxon>
        <taxon>Ascomycota</taxon>
        <taxon>Pezizomycotina</taxon>
        <taxon>Orbiliomycetes</taxon>
        <taxon>Orbiliales</taxon>
        <taxon>Orbiliaceae</taxon>
        <taxon>Arthrobotrys</taxon>
    </lineage>
</organism>
<dbReference type="GeneID" id="93585617"/>
<reference evidence="2 3" key="1">
    <citation type="submission" date="2019-01" db="EMBL/GenBank/DDBJ databases">
        <title>Intercellular communication is required for trap formation in the nematode-trapping fungus Duddingtonia flagrans.</title>
        <authorList>
            <person name="Youssar L."/>
            <person name="Wernet V."/>
            <person name="Hensel N."/>
            <person name="Hildebrandt H.-G."/>
            <person name="Fischer R."/>
        </authorList>
    </citation>
    <scope>NUCLEOTIDE SEQUENCE [LARGE SCALE GENOMIC DNA]</scope>
    <source>
        <strain evidence="2 3">CBS H-5679</strain>
    </source>
</reference>
<keyword evidence="3" id="KW-1185">Reference proteome</keyword>